<reference evidence="11" key="1">
    <citation type="submission" date="2022-12" db="EMBL/GenBank/DDBJ databases">
        <authorList>
            <person name="Petersen C."/>
        </authorList>
    </citation>
    <scope>NUCLEOTIDE SEQUENCE</scope>
    <source>
        <strain evidence="11">IBT 3081</strain>
    </source>
</reference>
<feature type="region of interest" description="Disordered" evidence="8">
    <location>
        <begin position="381"/>
        <end position="406"/>
    </location>
</feature>
<comment type="subcellular location">
    <subcellularLocation>
        <location evidence="1">Membrane</location>
        <topology evidence="1">Multi-pass membrane protein</topology>
    </subcellularLocation>
</comment>
<dbReference type="RefSeq" id="XP_056582787.1">
    <property type="nucleotide sequence ID" value="XM_056718652.1"/>
</dbReference>
<evidence type="ECO:0000256" key="3">
    <source>
        <dbReference type="ARBA" id="ARBA00022982"/>
    </source>
</evidence>
<evidence type="ECO:0000313" key="12">
    <source>
        <dbReference type="Proteomes" id="UP001147752"/>
    </source>
</evidence>
<keyword evidence="6" id="KW-0406">Ion transport</keyword>
<dbReference type="Pfam" id="PF01794">
    <property type="entry name" value="Ferric_reduct"/>
    <property type="match status" value="1"/>
</dbReference>
<keyword evidence="3" id="KW-0249">Electron transport</keyword>
<evidence type="ECO:0000256" key="9">
    <source>
        <dbReference type="SAM" id="Phobius"/>
    </source>
</evidence>
<evidence type="ECO:0000256" key="2">
    <source>
        <dbReference type="ARBA" id="ARBA00022692"/>
    </source>
</evidence>
<dbReference type="PANTHER" id="PTHR11972">
    <property type="entry name" value="NADPH OXIDASE"/>
    <property type="match status" value="1"/>
</dbReference>
<name>A0A9W9SQW0_9EURO</name>
<feature type="domain" description="Ferric oxidoreductase" evidence="10">
    <location>
        <begin position="76"/>
        <end position="219"/>
    </location>
</feature>
<organism evidence="11 12">
    <name type="scientific">Penicillium concentricum</name>
    <dbReference type="NCBI Taxonomy" id="293559"/>
    <lineage>
        <taxon>Eukaryota</taxon>
        <taxon>Fungi</taxon>
        <taxon>Dikarya</taxon>
        <taxon>Ascomycota</taxon>
        <taxon>Pezizomycotina</taxon>
        <taxon>Eurotiomycetes</taxon>
        <taxon>Eurotiomycetidae</taxon>
        <taxon>Eurotiales</taxon>
        <taxon>Aspergillaceae</taxon>
        <taxon>Penicillium</taxon>
    </lineage>
</organism>
<dbReference type="GeneID" id="81457835"/>
<keyword evidence="2 9" id="KW-0812">Transmembrane</keyword>
<dbReference type="OrthoDB" id="10006946at2759"/>
<feature type="transmembrane region" description="Helical" evidence="9">
    <location>
        <begin position="203"/>
        <end position="227"/>
    </location>
</feature>
<dbReference type="Proteomes" id="UP001147752">
    <property type="component" value="Unassembled WGS sequence"/>
</dbReference>
<dbReference type="AlphaFoldDB" id="A0A9W9SQW0"/>
<dbReference type="InterPro" id="IPR013130">
    <property type="entry name" value="Fe3_Rdtase_TM_dom"/>
</dbReference>
<evidence type="ECO:0000256" key="1">
    <source>
        <dbReference type="ARBA" id="ARBA00004141"/>
    </source>
</evidence>
<keyword evidence="12" id="KW-1185">Reference proteome</keyword>
<feature type="compositionally biased region" description="Polar residues" evidence="8">
    <location>
        <begin position="381"/>
        <end position="405"/>
    </location>
</feature>
<evidence type="ECO:0000256" key="4">
    <source>
        <dbReference type="ARBA" id="ARBA00022989"/>
    </source>
</evidence>
<keyword evidence="4 9" id="KW-1133">Transmembrane helix</keyword>
<dbReference type="EMBL" id="JAPZBT010000001">
    <property type="protein sequence ID" value="KAJ5383011.1"/>
    <property type="molecule type" value="Genomic_DNA"/>
</dbReference>
<sequence length="445" mass="50546">MLLRRLLQRQLFACRIPLVGERLAISALLGFIWVISLYSIITGVWWIRLRDYFEDRGRENGVLEGNYRLAAIALTGHLCDVTMGMVLIPVSRHSALASFFKLSISTTLTFHMLTAYTLFTLVLVHGFLYVSWVPTFNSLSEKLRTVYPVLNPTYLYHETWPGNLSALGIWRASLIFTGIVSTMIMGLIFITTLPTIRAKHFNLFYFTHLLSIVAVIAICLHASTIFYCVAPGLAMWVLDWGMRLYELRECVPGKVVHLGKGWYCINMLLPRHRLDGCACKSPVAHFYIRHSESSVRELHPFTTITPLASQKSVVSESRDDISIQFLFRKRGNTDNLPGRQVRNEKRPTWFRLFQKSAQPTLQWTDKLAGLADNYRPLSTSGDNFSTNQSIDTSSIESSNKSQVRTYPSPGVEISLRLEGPYFSEADPWRYRTAICFVAGTGIPVE</sequence>
<gene>
    <name evidence="11" type="ORF">N7517_000922</name>
</gene>
<accession>A0A9W9SQW0</accession>
<evidence type="ECO:0000313" key="11">
    <source>
        <dbReference type="EMBL" id="KAJ5383011.1"/>
    </source>
</evidence>
<protein>
    <recommendedName>
        <fullName evidence="10">Ferric oxidoreductase domain-containing protein</fullName>
    </recommendedName>
</protein>
<feature type="transmembrane region" description="Helical" evidence="9">
    <location>
        <begin position="67"/>
        <end position="88"/>
    </location>
</feature>
<dbReference type="InterPro" id="IPR050369">
    <property type="entry name" value="RBOH/FRE"/>
</dbReference>
<evidence type="ECO:0000256" key="8">
    <source>
        <dbReference type="SAM" id="MobiDB-lite"/>
    </source>
</evidence>
<keyword evidence="6" id="KW-0813">Transport</keyword>
<feature type="transmembrane region" description="Helical" evidence="9">
    <location>
        <begin position="108"/>
        <end position="132"/>
    </location>
</feature>
<keyword evidence="7 9" id="KW-0472">Membrane</keyword>
<reference evidence="11" key="2">
    <citation type="journal article" date="2023" name="IMA Fungus">
        <title>Comparative genomic study of the Penicillium genus elucidates a diverse pangenome and 15 lateral gene transfer events.</title>
        <authorList>
            <person name="Petersen C."/>
            <person name="Sorensen T."/>
            <person name="Nielsen M.R."/>
            <person name="Sondergaard T.E."/>
            <person name="Sorensen J.L."/>
            <person name="Fitzpatrick D.A."/>
            <person name="Frisvad J.C."/>
            <person name="Nielsen K.L."/>
        </authorList>
    </citation>
    <scope>NUCLEOTIDE SEQUENCE</scope>
    <source>
        <strain evidence="11">IBT 3081</strain>
    </source>
</reference>
<dbReference type="GO" id="GO:0006811">
    <property type="term" value="P:monoatomic ion transport"/>
    <property type="evidence" value="ECO:0007669"/>
    <property type="project" value="UniProtKB-KW"/>
</dbReference>
<comment type="caution">
    <text evidence="11">The sequence shown here is derived from an EMBL/GenBank/DDBJ whole genome shotgun (WGS) entry which is preliminary data.</text>
</comment>
<evidence type="ECO:0000259" key="10">
    <source>
        <dbReference type="Pfam" id="PF01794"/>
    </source>
</evidence>
<dbReference type="GO" id="GO:0016491">
    <property type="term" value="F:oxidoreductase activity"/>
    <property type="evidence" value="ECO:0007669"/>
    <property type="project" value="UniProtKB-KW"/>
</dbReference>
<proteinExistence type="predicted"/>
<evidence type="ECO:0000256" key="6">
    <source>
        <dbReference type="ARBA" id="ARBA00023065"/>
    </source>
</evidence>
<evidence type="ECO:0000256" key="7">
    <source>
        <dbReference type="ARBA" id="ARBA00023136"/>
    </source>
</evidence>
<evidence type="ECO:0000256" key="5">
    <source>
        <dbReference type="ARBA" id="ARBA00023002"/>
    </source>
</evidence>
<dbReference type="GO" id="GO:0005886">
    <property type="term" value="C:plasma membrane"/>
    <property type="evidence" value="ECO:0007669"/>
    <property type="project" value="TreeGrafter"/>
</dbReference>
<feature type="transmembrane region" description="Helical" evidence="9">
    <location>
        <begin position="169"/>
        <end position="191"/>
    </location>
</feature>
<feature type="transmembrane region" description="Helical" evidence="9">
    <location>
        <begin position="23"/>
        <end position="47"/>
    </location>
</feature>
<keyword evidence="5" id="KW-0560">Oxidoreductase</keyword>